<proteinExistence type="predicted"/>
<dbReference type="SFLD" id="SFLDG01150">
    <property type="entry name" value="Main.1:_Beta-like"/>
    <property type="match status" value="1"/>
</dbReference>
<dbReference type="Pfam" id="PF00043">
    <property type="entry name" value="GST_C"/>
    <property type="match status" value="1"/>
</dbReference>
<evidence type="ECO:0000259" key="1">
    <source>
        <dbReference type="PROSITE" id="PS50404"/>
    </source>
</evidence>
<gene>
    <name evidence="3" type="ORF">G6N74_23835</name>
</gene>
<dbReference type="Gene3D" id="1.20.1050.10">
    <property type="match status" value="1"/>
</dbReference>
<keyword evidence="4" id="KW-1185">Reference proteome</keyword>
<organism evidence="3 4">
    <name type="scientific">Mesorhizobium zhangyense</name>
    <dbReference type="NCBI Taxonomy" id="1776730"/>
    <lineage>
        <taxon>Bacteria</taxon>
        <taxon>Pseudomonadati</taxon>
        <taxon>Pseudomonadota</taxon>
        <taxon>Alphaproteobacteria</taxon>
        <taxon>Hyphomicrobiales</taxon>
        <taxon>Phyllobacteriaceae</taxon>
        <taxon>Mesorhizobium</taxon>
    </lineage>
</organism>
<reference evidence="3 4" key="1">
    <citation type="submission" date="2020-02" db="EMBL/GenBank/DDBJ databases">
        <title>Genome sequence of the type strain CGMCC 1.15528 of Mesorhizobium zhangyense.</title>
        <authorList>
            <person name="Gao J."/>
            <person name="Sun J."/>
        </authorList>
    </citation>
    <scope>NUCLEOTIDE SEQUENCE [LARGE SCALE GENOMIC DNA]</scope>
    <source>
        <strain evidence="3 4">CGMCC 1.15528</strain>
    </source>
</reference>
<feature type="domain" description="GST C-terminal" evidence="2">
    <location>
        <begin position="85"/>
        <end position="206"/>
    </location>
</feature>
<comment type="caution">
    <text evidence="3">The sequence shown here is derived from an EMBL/GenBank/DDBJ whole genome shotgun (WGS) entry which is preliminary data.</text>
</comment>
<evidence type="ECO:0000259" key="2">
    <source>
        <dbReference type="PROSITE" id="PS50405"/>
    </source>
</evidence>
<dbReference type="Pfam" id="PF13409">
    <property type="entry name" value="GST_N_2"/>
    <property type="match status" value="1"/>
</dbReference>
<dbReference type="SUPFAM" id="SSF52833">
    <property type="entry name" value="Thioredoxin-like"/>
    <property type="match status" value="1"/>
</dbReference>
<protein>
    <submittedName>
        <fullName evidence="3">Glutathione S-transferase family protein</fullName>
    </submittedName>
</protein>
<dbReference type="GO" id="GO:0016740">
    <property type="term" value="F:transferase activity"/>
    <property type="evidence" value="ECO:0007669"/>
    <property type="project" value="UniProtKB-KW"/>
</dbReference>
<dbReference type="InterPro" id="IPR040079">
    <property type="entry name" value="Glutathione_S-Trfase"/>
</dbReference>
<dbReference type="InterPro" id="IPR004045">
    <property type="entry name" value="Glutathione_S-Trfase_N"/>
</dbReference>
<dbReference type="AlphaFoldDB" id="A0A7C9VAQ1"/>
<dbReference type="PROSITE" id="PS50404">
    <property type="entry name" value="GST_NTER"/>
    <property type="match status" value="1"/>
</dbReference>
<evidence type="ECO:0000313" key="3">
    <source>
        <dbReference type="EMBL" id="NGN44103.1"/>
    </source>
</evidence>
<name>A0A7C9VAQ1_9HYPH</name>
<accession>A0A7C9VAQ1</accession>
<dbReference type="Gene3D" id="3.40.30.10">
    <property type="entry name" value="Glutaredoxin"/>
    <property type="match status" value="1"/>
</dbReference>
<dbReference type="RefSeq" id="WP_165120505.1">
    <property type="nucleotide sequence ID" value="NZ_JAAKZG010000013.1"/>
</dbReference>
<feature type="domain" description="GST N-terminal" evidence="1">
    <location>
        <begin position="1"/>
        <end position="79"/>
    </location>
</feature>
<dbReference type="InterPro" id="IPR036282">
    <property type="entry name" value="Glutathione-S-Trfase_C_sf"/>
</dbReference>
<keyword evidence="3" id="KW-0808">Transferase</keyword>
<dbReference type="InterPro" id="IPR004046">
    <property type="entry name" value="GST_C"/>
</dbReference>
<dbReference type="PANTHER" id="PTHR44051">
    <property type="entry name" value="GLUTATHIONE S-TRANSFERASE-RELATED"/>
    <property type="match status" value="1"/>
</dbReference>
<dbReference type="InterPro" id="IPR036249">
    <property type="entry name" value="Thioredoxin-like_sf"/>
</dbReference>
<dbReference type="InterPro" id="IPR010987">
    <property type="entry name" value="Glutathione-S-Trfase_C-like"/>
</dbReference>
<dbReference type="SFLD" id="SFLDS00019">
    <property type="entry name" value="Glutathione_Transferase_(cytos"/>
    <property type="match status" value="1"/>
</dbReference>
<dbReference type="CDD" id="cd03057">
    <property type="entry name" value="GST_N_Beta"/>
    <property type="match status" value="1"/>
</dbReference>
<dbReference type="Proteomes" id="UP000481252">
    <property type="component" value="Unassembled WGS sequence"/>
</dbReference>
<dbReference type="PROSITE" id="PS50405">
    <property type="entry name" value="GST_CTER"/>
    <property type="match status" value="1"/>
</dbReference>
<evidence type="ECO:0000313" key="4">
    <source>
        <dbReference type="Proteomes" id="UP000481252"/>
    </source>
</evidence>
<dbReference type="SFLD" id="SFLDG00358">
    <property type="entry name" value="Main_(cytGST)"/>
    <property type="match status" value="1"/>
</dbReference>
<sequence>MYKLYTRPGSGGFVVEAALELAAAPFERVNVIKSALPDPHFLEISPLGQVPVLTLPEGQTMTESAAMCILLAERHADAALAPAAGSPARADFLRWMAFLSSVLYPAVLRYYYAPRYTAAADGADVVKEAAIAEFERGLSIMDEWLEGRDWLAGDDFSTADVYLLMLAHWHPQWSDTHIVWPNIEQLCAALRQHPVILKLNITHELW</sequence>
<dbReference type="EMBL" id="JAAKZG010000013">
    <property type="protein sequence ID" value="NGN44103.1"/>
    <property type="molecule type" value="Genomic_DNA"/>
</dbReference>
<dbReference type="SUPFAM" id="SSF47616">
    <property type="entry name" value="GST C-terminal domain-like"/>
    <property type="match status" value="1"/>
</dbReference>
<dbReference type="PANTHER" id="PTHR44051:SF8">
    <property type="entry name" value="GLUTATHIONE S-TRANSFERASE GSTA"/>
    <property type="match status" value="1"/>
</dbReference>